<evidence type="ECO:0000313" key="1">
    <source>
        <dbReference type="EMBL" id="EMF02107.1"/>
    </source>
</evidence>
<sequence length="69" mass="6921">METARRLAAAELGHPVDQVLEGPAVAVEGGEHQGVPGVEEGVACLELRGGGGRRIALTVAAALAIRPAV</sequence>
<gene>
    <name evidence="1" type="ORF">H340_02719</name>
</gene>
<name>M3CDF7_STRM1</name>
<protein>
    <submittedName>
        <fullName evidence="1">Uncharacterized protein</fullName>
    </submittedName>
</protein>
<reference evidence="1 2" key="1">
    <citation type="journal article" date="2013" name="Genome Announc.">
        <title>Whole-Genome Shotgun Assembly and Analysis of the Genome of Streptomyces mobaraensis DSM 40847, a Strain for Industrial Production of Microbial Transglutaminase.</title>
        <authorList>
            <person name="Yang H."/>
            <person name="He T."/>
            <person name="Wu W."/>
            <person name="Zhu W."/>
            <person name="Lu B."/>
            <person name="Sun W."/>
        </authorList>
    </citation>
    <scope>NUCLEOTIDE SEQUENCE [LARGE SCALE GENOMIC DNA]</scope>
    <source>
        <strain evidence="1 2">DSM 40847</strain>
    </source>
</reference>
<dbReference type="EMBL" id="AORZ01000004">
    <property type="protein sequence ID" value="EMF02107.1"/>
    <property type="molecule type" value="Genomic_DNA"/>
</dbReference>
<dbReference type="Proteomes" id="UP000011740">
    <property type="component" value="Unassembled WGS sequence"/>
</dbReference>
<accession>M3CDF7</accession>
<proteinExistence type="predicted"/>
<comment type="caution">
    <text evidence="1">The sequence shown here is derived from an EMBL/GenBank/DDBJ whole genome shotgun (WGS) entry which is preliminary data.</text>
</comment>
<organism evidence="1 2">
    <name type="scientific">Streptomyces mobaraensis (strain ATCC 29032 / DSM 40847 / JCM 4168 / NBRC 13819 / NCIMB 11159 / IPCR 16-22)</name>
    <dbReference type="NCBI Taxonomy" id="1223523"/>
    <lineage>
        <taxon>Bacteria</taxon>
        <taxon>Bacillati</taxon>
        <taxon>Actinomycetota</taxon>
        <taxon>Actinomycetes</taxon>
        <taxon>Kitasatosporales</taxon>
        <taxon>Streptomycetaceae</taxon>
        <taxon>Streptomyces</taxon>
    </lineage>
</organism>
<dbReference type="AlphaFoldDB" id="M3CDF7"/>
<evidence type="ECO:0000313" key="2">
    <source>
        <dbReference type="Proteomes" id="UP000011740"/>
    </source>
</evidence>